<sequence length="133" mass="14991">MDQNADSSGAINQPPQPTKSAEGYADQLATQLRKGFLAYCVLVICAQQPHYTGDLIKRLHQAELVVVEGTIYPLLGRLQRDGLLRYDWQESEQGPPRKYYALTEYGQHVMIELKQRVKTLNSTLKTLEKGAKS</sequence>
<feature type="region of interest" description="Disordered" evidence="1">
    <location>
        <begin position="1"/>
        <end position="23"/>
    </location>
</feature>
<evidence type="ECO:0000313" key="4">
    <source>
        <dbReference type="Proteomes" id="UP001177295"/>
    </source>
</evidence>
<accession>A0ABY8WTU1</accession>
<dbReference type="PANTHER" id="PTHR33169">
    <property type="entry name" value="PADR-FAMILY TRANSCRIPTIONAL REGULATOR"/>
    <property type="match status" value="1"/>
</dbReference>
<keyword evidence="4" id="KW-1185">Reference proteome</keyword>
<dbReference type="Proteomes" id="UP001177295">
    <property type="component" value="Chromosome"/>
</dbReference>
<evidence type="ECO:0000256" key="1">
    <source>
        <dbReference type="SAM" id="MobiDB-lite"/>
    </source>
</evidence>
<feature type="compositionally biased region" description="Polar residues" evidence="1">
    <location>
        <begin position="1"/>
        <end position="13"/>
    </location>
</feature>
<dbReference type="Gene3D" id="1.10.10.10">
    <property type="entry name" value="Winged helix-like DNA-binding domain superfamily/Winged helix DNA-binding domain"/>
    <property type="match status" value="1"/>
</dbReference>
<dbReference type="InterPro" id="IPR005149">
    <property type="entry name" value="Tscrpt_reg_PadR_N"/>
</dbReference>
<dbReference type="Pfam" id="PF03551">
    <property type="entry name" value="PadR"/>
    <property type="match status" value="1"/>
</dbReference>
<dbReference type="RefSeq" id="WP_376754218.1">
    <property type="nucleotide sequence ID" value="NZ_CP124550.1"/>
</dbReference>
<gene>
    <name evidence="3" type="ORF">SEML1_0218</name>
</gene>
<protein>
    <submittedName>
        <fullName evidence="3">PadR family transcriptional regulator</fullName>
    </submittedName>
</protein>
<dbReference type="InterPro" id="IPR036390">
    <property type="entry name" value="WH_DNA-bd_sf"/>
</dbReference>
<evidence type="ECO:0000259" key="2">
    <source>
        <dbReference type="Pfam" id="PF03551"/>
    </source>
</evidence>
<name>A0ABY8WTU1_9BACT</name>
<dbReference type="PANTHER" id="PTHR33169:SF14">
    <property type="entry name" value="TRANSCRIPTIONAL REGULATOR RV3488"/>
    <property type="match status" value="1"/>
</dbReference>
<evidence type="ECO:0000313" key="3">
    <source>
        <dbReference type="EMBL" id="WIO45848.1"/>
    </source>
</evidence>
<dbReference type="EMBL" id="CP124550">
    <property type="protein sequence ID" value="WIO45848.1"/>
    <property type="molecule type" value="Genomic_DNA"/>
</dbReference>
<proteinExistence type="predicted"/>
<feature type="domain" description="Transcription regulator PadR N-terminal" evidence="2">
    <location>
        <begin position="41"/>
        <end position="110"/>
    </location>
</feature>
<dbReference type="SUPFAM" id="SSF46785">
    <property type="entry name" value="Winged helix' DNA-binding domain"/>
    <property type="match status" value="1"/>
</dbReference>
<dbReference type="InterPro" id="IPR036388">
    <property type="entry name" value="WH-like_DNA-bd_sf"/>
</dbReference>
<organism evidence="3 4">
    <name type="scientific">Candidatus Southlakia epibionticum</name>
    <dbReference type="NCBI Taxonomy" id="3043284"/>
    <lineage>
        <taxon>Bacteria</taxon>
        <taxon>Candidatus Saccharimonadota</taxon>
        <taxon>Candidatus Saccharimonadia</taxon>
        <taxon>Candidatus Saccharimonadales</taxon>
        <taxon>Candidatus Saccharimonadaceae</taxon>
        <taxon>Candidatus Southlakia</taxon>
    </lineage>
</organism>
<dbReference type="InterPro" id="IPR052509">
    <property type="entry name" value="Metal_resp_DNA-bind_regulator"/>
</dbReference>
<reference evidence="3 4" key="1">
    <citation type="journal article" date="2023" name="Cell">
        <title>Genetic manipulation of Patescibacteria provides mechanistic insights into microbial dark matter and the epibiotic lifestyle.</title>
        <authorList>
            <person name="Wang Y."/>
            <person name="Gallagher L.A."/>
            <person name="Andrade P.A."/>
            <person name="Liu A."/>
            <person name="Humphreys I.R."/>
            <person name="Turkarslan S."/>
            <person name="Cutler K.J."/>
            <person name="Arrieta-Ortiz M.L."/>
            <person name="Li Y."/>
            <person name="Radey M.C."/>
            <person name="McLean J.S."/>
            <person name="Cong Q."/>
            <person name="Baker D."/>
            <person name="Baliga N.S."/>
            <person name="Peterson S.B."/>
            <person name="Mougous J.D."/>
        </authorList>
    </citation>
    <scope>NUCLEOTIDE SEQUENCE [LARGE SCALE GENOMIC DNA]</scope>
    <source>
        <strain evidence="3 4">ML1</strain>
    </source>
</reference>